<dbReference type="EMBL" id="AYYR01000082">
    <property type="protein sequence ID" value="KRM74392.1"/>
    <property type="molecule type" value="Genomic_DNA"/>
</dbReference>
<evidence type="ECO:0000256" key="1">
    <source>
        <dbReference type="SAM" id="MobiDB-lite"/>
    </source>
</evidence>
<keyword evidence="2" id="KW-0812">Transmembrane</keyword>
<organism evidence="4 5">
    <name type="scientific">Secundilactobacillus collinoides DSM 20515 = JCM 1123</name>
    <dbReference type="NCBI Taxonomy" id="1423733"/>
    <lineage>
        <taxon>Bacteria</taxon>
        <taxon>Bacillati</taxon>
        <taxon>Bacillota</taxon>
        <taxon>Bacilli</taxon>
        <taxon>Lactobacillales</taxon>
        <taxon>Lactobacillaceae</taxon>
        <taxon>Secundilactobacillus</taxon>
    </lineage>
</organism>
<dbReference type="InterPro" id="IPR046481">
    <property type="entry name" value="DUF6574"/>
</dbReference>
<feature type="domain" description="Zinc-ribbon" evidence="3">
    <location>
        <begin position="7"/>
        <end position="29"/>
    </location>
</feature>
<keyword evidence="2" id="KW-1133">Transmembrane helix</keyword>
<dbReference type="Proteomes" id="UP000051845">
    <property type="component" value="Unassembled WGS sequence"/>
</dbReference>
<feature type="transmembrane region" description="Helical" evidence="2">
    <location>
        <begin position="208"/>
        <end position="229"/>
    </location>
</feature>
<evidence type="ECO:0000313" key="4">
    <source>
        <dbReference type="EMBL" id="KRM74392.1"/>
    </source>
</evidence>
<dbReference type="Pfam" id="PF20214">
    <property type="entry name" value="DUF6574"/>
    <property type="match status" value="1"/>
</dbReference>
<evidence type="ECO:0000256" key="2">
    <source>
        <dbReference type="SAM" id="Phobius"/>
    </source>
</evidence>
<evidence type="ECO:0000313" key="5">
    <source>
        <dbReference type="Proteomes" id="UP000051845"/>
    </source>
</evidence>
<dbReference type="PATRIC" id="fig|1423733.4.peg.165"/>
<feature type="transmembrane region" description="Helical" evidence="2">
    <location>
        <begin position="121"/>
        <end position="146"/>
    </location>
</feature>
<evidence type="ECO:0000259" key="3">
    <source>
        <dbReference type="Pfam" id="PF13240"/>
    </source>
</evidence>
<reference evidence="4 5" key="1">
    <citation type="journal article" date="2015" name="Genome Announc.">
        <title>Expanding the biotechnology potential of lactobacilli through comparative genomics of 213 strains and associated genera.</title>
        <authorList>
            <person name="Sun Z."/>
            <person name="Harris H.M."/>
            <person name="McCann A."/>
            <person name="Guo C."/>
            <person name="Argimon S."/>
            <person name="Zhang W."/>
            <person name="Yang X."/>
            <person name="Jeffery I.B."/>
            <person name="Cooney J.C."/>
            <person name="Kagawa T.F."/>
            <person name="Liu W."/>
            <person name="Song Y."/>
            <person name="Salvetti E."/>
            <person name="Wrobel A."/>
            <person name="Rasinkangas P."/>
            <person name="Parkhill J."/>
            <person name="Rea M.C."/>
            <person name="O'Sullivan O."/>
            <person name="Ritari J."/>
            <person name="Douillard F.P."/>
            <person name="Paul Ross R."/>
            <person name="Yang R."/>
            <person name="Briner A.E."/>
            <person name="Felis G.E."/>
            <person name="de Vos W.M."/>
            <person name="Barrangou R."/>
            <person name="Klaenhammer T.R."/>
            <person name="Caufield P.W."/>
            <person name="Cui Y."/>
            <person name="Zhang H."/>
            <person name="O'Toole P.W."/>
        </authorList>
    </citation>
    <scope>NUCLEOTIDE SEQUENCE [LARGE SCALE GENOMIC DNA]</scope>
    <source>
        <strain evidence="4 5">DSM 20515</strain>
    </source>
</reference>
<dbReference type="RefSeq" id="WP_054760564.1">
    <property type="nucleotide sequence ID" value="NZ_AYYR01000082.1"/>
</dbReference>
<proteinExistence type="predicted"/>
<protein>
    <recommendedName>
        <fullName evidence="3">Zinc-ribbon domain-containing protein</fullName>
    </recommendedName>
</protein>
<accession>A0A0R2B4V9</accession>
<feature type="transmembrane region" description="Helical" evidence="2">
    <location>
        <begin position="273"/>
        <end position="293"/>
    </location>
</feature>
<name>A0A0R2B4V9_SECCO</name>
<dbReference type="STRING" id="33960.TY91_09835"/>
<gene>
    <name evidence="4" type="ORF">FC82_GL000149</name>
</gene>
<comment type="caution">
    <text evidence="4">The sequence shown here is derived from an EMBL/GenBank/DDBJ whole genome shotgun (WGS) entry which is preliminary data.</text>
</comment>
<feature type="transmembrane region" description="Helical" evidence="2">
    <location>
        <begin position="241"/>
        <end position="261"/>
    </location>
</feature>
<dbReference type="AlphaFoldDB" id="A0A0R2B4V9"/>
<sequence length="294" mass="31917">MSDAQHFCPHCGHQIESDSKFCVHCGYDLTAGASVDNASNTVAQREQTGAFETSSEQGTNDATPGNEQGPQSQTDQSQAESEQPVGEDTLRAARQYSDGYFAWWVKSLKRPSESDPYVHQYYGLTSLAISILLVTFTVTLLISQVLTVIDEFASELDSNFSAGASFSGVEVLILILLIACVYVLIGWAMRRYAFRDSQETIFSYANRLAGLTNVTIILNAVALLLTLLLHSSAMSFKGVAAIFILLGFSSAILNIAFLYSQVQHVSREGMDKVYGLLLAEVGVGIGTFILLAII</sequence>
<dbReference type="Pfam" id="PF13240">
    <property type="entry name" value="Zn_Ribbon_1"/>
    <property type="match status" value="1"/>
</dbReference>
<feature type="transmembrane region" description="Helical" evidence="2">
    <location>
        <begin position="166"/>
        <end position="187"/>
    </location>
</feature>
<feature type="compositionally biased region" description="Polar residues" evidence="1">
    <location>
        <begin position="45"/>
        <end position="81"/>
    </location>
</feature>
<feature type="region of interest" description="Disordered" evidence="1">
    <location>
        <begin position="45"/>
        <end position="86"/>
    </location>
</feature>
<dbReference type="InterPro" id="IPR026870">
    <property type="entry name" value="Zinc_ribbon_dom"/>
</dbReference>
<keyword evidence="2" id="KW-0472">Membrane</keyword>